<evidence type="ECO:0000256" key="1">
    <source>
        <dbReference type="SAM" id="Phobius"/>
    </source>
</evidence>
<gene>
    <name evidence="3" type="ORF">JAAARDRAFT_79878</name>
</gene>
<name>A0A067PKU2_9AGAM</name>
<keyword evidence="1" id="KW-1133">Transmembrane helix</keyword>
<dbReference type="Proteomes" id="UP000027265">
    <property type="component" value="Unassembled WGS sequence"/>
</dbReference>
<feature type="signal peptide" evidence="2">
    <location>
        <begin position="1"/>
        <end position="21"/>
    </location>
</feature>
<dbReference type="HOGENOM" id="CLU_105524_0_0_1"/>
<reference evidence="4" key="1">
    <citation type="journal article" date="2014" name="Proc. Natl. Acad. Sci. U.S.A.">
        <title>Extensive sampling of basidiomycete genomes demonstrates inadequacy of the white-rot/brown-rot paradigm for wood decay fungi.</title>
        <authorList>
            <person name="Riley R."/>
            <person name="Salamov A.A."/>
            <person name="Brown D.W."/>
            <person name="Nagy L.G."/>
            <person name="Floudas D."/>
            <person name="Held B.W."/>
            <person name="Levasseur A."/>
            <person name="Lombard V."/>
            <person name="Morin E."/>
            <person name="Otillar R."/>
            <person name="Lindquist E.A."/>
            <person name="Sun H."/>
            <person name="LaButti K.M."/>
            <person name="Schmutz J."/>
            <person name="Jabbour D."/>
            <person name="Luo H."/>
            <person name="Baker S.E."/>
            <person name="Pisabarro A.G."/>
            <person name="Walton J.D."/>
            <person name="Blanchette R.A."/>
            <person name="Henrissat B."/>
            <person name="Martin F."/>
            <person name="Cullen D."/>
            <person name="Hibbett D.S."/>
            <person name="Grigoriev I.V."/>
        </authorList>
    </citation>
    <scope>NUCLEOTIDE SEQUENCE [LARGE SCALE GENOMIC DNA]</scope>
    <source>
        <strain evidence="4">MUCL 33604</strain>
    </source>
</reference>
<feature type="transmembrane region" description="Helical" evidence="1">
    <location>
        <begin position="131"/>
        <end position="151"/>
    </location>
</feature>
<keyword evidence="1" id="KW-0472">Membrane</keyword>
<sequence>MRSFGLISLVAAFAFSAFTSAAPVTTPTIPSVSVDTVKNTVAGATRDAVPRGVVAIITSVTVAVTPLTAQLQAVNAQNATVEIIAPIANEIKNILGGAVTELHGLVGQSAEIILASVEGTALVTVGQVASVVGQLVTLIFSALGAVLVIVAGRVEALIPILAAVGIVVGDLLTVVLAVVGGVVGGLVAALLPIVQGVIPIIINLNVATILKLLGVALPLA</sequence>
<keyword evidence="4" id="KW-1185">Reference proteome</keyword>
<evidence type="ECO:0000313" key="3">
    <source>
        <dbReference type="EMBL" id="KDQ55508.1"/>
    </source>
</evidence>
<dbReference type="EMBL" id="KL197725">
    <property type="protein sequence ID" value="KDQ55508.1"/>
    <property type="molecule type" value="Genomic_DNA"/>
</dbReference>
<feature type="transmembrane region" description="Helical" evidence="1">
    <location>
        <begin position="158"/>
        <end position="191"/>
    </location>
</feature>
<evidence type="ECO:0000313" key="4">
    <source>
        <dbReference type="Proteomes" id="UP000027265"/>
    </source>
</evidence>
<keyword evidence="2" id="KW-0732">Signal</keyword>
<protein>
    <submittedName>
        <fullName evidence="3">Uncharacterized protein</fullName>
    </submittedName>
</protein>
<keyword evidence="1" id="KW-0812">Transmembrane</keyword>
<dbReference type="OrthoDB" id="3254394at2759"/>
<feature type="chain" id="PRO_5001643253" evidence="2">
    <location>
        <begin position="22"/>
        <end position="220"/>
    </location>
</feature>
<evidence type="ECO:0000256" key="2">
    <source>
        <dbReference type="SAM" id="SignalP"/>
    </source>
</evidence>
<proteinExistence type="predicted"/>
<dbReference type="AlphaFoldDB" id="A0A067PKU2"/>
<accession>A0A067PKU2</accession>
<organism evidence="3 4">
    <name type="scientific">Jaapia argillacea MUCL 33604</name>
    <dbReference type="NCBI Taxonomy" id="933084"/>
    <lineage>
        <taxon>Eukaryota</taxon>
        <taxon>Fungi</taxon>
        <taxon>Dikarya</taxon>
        <taxon>Basidiomycota</taxon>
        <taxon>Agaricomycotina</taxon>
        <taxon>Agaricomycetes</taxon>
        <taxon>Agaricomycetidae</taxon>
        <taxon>Jaapiales</taxon>
        <taxon>Jaapiaceae</taxon>
        <taxon>Jaapia</taxon>
    </lineage>
</organism>
<dbReference type="InParanoid" id="A0A067PKU2"/>